<keyword evidence="6" id="KW-0969">Cilium</keyword>
<evidence type="ECO:0000256" key="3">
    <source>
        <dbReference type="ARBA" id="ARBA00022490"/>
    </source>
</evidence>
<keyword evidence="4" id="KW-1005">Bacterial flagellum biogenesis</keyword>
<dbReference type="EMBL" id="JBCITK010000001">
    <property type="protein sequence ID" value="MEN0643192.1"/>
    <property type="molecule type" value="Genomic_DNA"/>
</dbReference>
<evidence type="ECO:0000313" key="7">
    <source>
        <dbReference type="Proteomes" id="UP001418796"/>
    </source>
</evidence>
<accession>A0ABU9VGZ8</accession>
<evidence type="ECO:0000256" key="1">
    <source>
        <dbReference type="ARBA" id="ARBA00004514"/>
    </source>
</evidence>
<dbReference type="SUPFAM" id="SSF101116">
    <property type="entry name" value="Flagellar export chaperone FliS"/>
    <property type="match status" value="1"/>
</dbReference>
<comment type="caution">
    <text evidence="6">The sequence shown here is derived from an EMBL/GenBank/DDBJ whole genome shotgun (WGS) entry which is preliminary data.</text>
</comment>
<dbReference type="CDD" id="cd16098">
    <property type="entry name" value="FliS"/>
    <property type="match status" value="1"/>
</dbReference>
<keyword evidence="6" id="KW-0966">Cell projection</keyword>
<keyword evidence="5" id="KW-0143">Chaperone</keyword>
<sequence length="139" mass="16099">MPLISQETLHKKTSQELTLLLYEAALNNLESAENHIEHDRFEQANKHLQKTNDILERLGVGINYEAGILADQLEQLYNYLADEVVTANLLKDRVRIQHVHEIILSLFSAMIEAVKDKRVANDRMNYKQTNAYEKMASYE</sequence>
<evidence type="ECO:0000313" key="6">
    <source>
        <dbReference type="EMBL" id="MEN0643192.1"/>
    </source>
</evidence>
<gene>
    <name evidence="6" type="ORF">MKY91_08555</name>
</gene>
<protein>
    <submittedName>
        <fullName evidence="6">Flagellar protein FliS</fullName>
    </submittedName>
</protein>
<keyword evidence="7" id="KW-1185">Reference proteome</keyword>
<dbReference type="Pfam" id="PF02561">
    <property type="entry name" value="FliS"/>
    <property type="match status" value="1"/>
</dbReference>
<dbReference type="InterPro" id="IPR003713">
    <property type="entry name" value="FliS"/>
</dbReference>
<comment type="subcellular location">
    <subcellularLocation>
        <location evidence="1">Cytoplasm</location>
        <location evidence="1">Cytosol</location>
    </subcellularLocation>
</comment>
<comment type="similarity">
    <text evidence="2">Belongs to the FliS family.</text>
</comment>
<evidence type="ECO:0000256" key="5">
    <source>
        <dbReference type="ARBA" id="ARBA00023186"/>
    </source>
</evidence>
<dbReference type="Gene3D" id="1.20.120.340">
    <property type="entry name" value="Flagellar protein FliS"/>
    <property type="match status" value="1"/>
</dbReference>
<keyword evidence="3" id="KW-0963">Cytoplasm</keyword>
<dbReference type="PANTHER" id="PTHR34773:SF1">
    <property type="entry name" value="FLAGELLAR SECRETION CHAPERONE FLIS"/>
    <property type="match status" value="1"/>
</dbReference>
<proteinExistence type="inferred from homology"/>
<reference evidence="6 7" key="1">
    <citation type="submission" date="2024-03" db="EMBL/GenBank/DDBJ databases">
        <title>Bacilli Hybrid Assemblies.</title>
        <authorList>
            <person name="Kovac J."/>
        </authorList>
    </citation>
    <scope>NUCLEOTIDE SEQUENCE [LARGE SCALE GENOMIC DNA]</scope>
    <source>
        <strain evidence="6 7">FSL R7-0666</strain>
    </source>
</reference>
<name>A0ABU9VGZ8_9BACI</name>
<keyword evidence="6" id="KW-0282">Flagellum</keyword>
<dbReference type="InterPro" id="IPR036584">
    <property type="entry name" value="FliS_sf"/>
</dbReference>
<organism evidence="6 7">
    <name type="scientific">Alkalicoccobacillus gibsonii</name>
    <dbReference type="NCBI Taxonomy" id="79881"/>
    <lineage>
        <taxon>Bacteria</taxon>
        <taxon>Bacillati</taxon>
        <taxon>Bacillota</taxon>
        <taxon>Bacilli</taxon>
        <taxon>Bacillales</taxon>
        <taxon>Bacillaceae</taxon>
        <taxon>Alkalicoccobacillus</taxon>
    </lineage>
</organism>
<evidence type="ECO:0000256" key="2">
    <source>
        <dbReference type="ARBA" id="ARBA00008787"/>
    </source>
</evidence>
<dbReference type="PANTHER" id="PTHR34773">
    <property type="entry name" value="FLAGELLAR SECRETION CHAPERONE FLIS"/>
    <property type="match status" value="1"/>
</dbReference>
<dbReference type="RefSeq" id="WP_343130152.1">
    <property type="nucleotide sequence ID" value="NZ_JBCITK010000001.1"/>
</dbReference>
<evidence type="ECO:0000256" key="4">
    <source>
        <dbReference type="ARBA" id="ARBA00022795"/>
    </source>
</evidence>
<dbReference type="Proteomes" id="UP001418796">
    <property type="component" value="Unassembled WGS sequence"/>
</dbReference>